<evidence type="ECO:0000313" key="2">
    <source>
        <dbReference type="Proteomes" id="UP000256424"/>
    </source>
</evidence>
<proteinExistence type="predicted"/>
<accession>A0A3D8J6P8</accession>
<evidence type="ECO:0000313" key="1">
    <source>
        <dbReference type="EMBL" id="RDU72875.1"/>
    </source>
</evidence>
<comment type="caution">
    <text evidence="1">The sequence shown here is derived from an EMBL/GenBank/DDBJ whole genome shotgun (WGS) entry which is preliminary data.</text>
</comment>
<sequence>MNDTILQQVEIPSNLQPHYYEILFSLDCKDNVVDEILAQIIADKILEHGEAVEFLSKDMIDVCNFKNG</sequence>
<dbReference type="RefSeq" id="WP_104763151.1">
    <property type="nucleotide sequence ID" value="NZ_FZPM01000014.1"/>
</dbReference>
<dbReference type="EMBL" id="NXLW01000004">
    <property type="protein sequence ID" value="RDU72875.1"/>
    <property type="molecule type" value="Genomic_DNA"/>
</dbReference>
<dbReference type="Proteomes" id="UP000256424">
    <property type="component" value="Unassembled WGS sequence"/>
</dbReference>
<protein>
    <submittedName>
        <fullName evidence="1">Uncharacterized protein</fullName>
    </submittedName>
</protein>
<dbReference type="OrthoDB" id="9934255at2"/>
<name>A0A3D8J6P8_9HELI</name>
<organism evidence="1 2">
    <name type="scientific">Helicobacter aurati</name>
    <dbReference type="NCBI Taxonomy" id="137778"/>
    <lineage>
        <taxon>Bacteria</taxon>
        <taxon>Pseudomonadati</taxon>
        <taxon>Campylobacterota</taxon>
        <taxon>Epsilonproteobacteria</taxon>
        <taxon>Campylobacterales</taxon>
        <taxon>Helicobacteraceae</taxon>
        <taxon>Helicobacter</taxon>
    </lineage>
</organism>
<reference evidence="1 2" key="1">
    <citation type="submission" date="2018-04" db="EMBL/GenBank/DDBJ databases">
        <title>Novel Campyloabacter and Helicobacter Species and Strains.</title>
        <authorList>
            <person name="Mannion A.J."/>
            <person name="Shen Z."/>
            <person name="Fox J.G."/>
        </authorList>
    </citation>
    <scope>NUCLEOTIDE SEQUENCE [LARGE SCALE GENOMIC DNA]</scope>
    <source>
        <strain evidence="1 2">MIT 97-5075</strain>
    </source>
</reference>
<dbReference type="AlphaFoldDB" id="A0A3D8J6P8"/>
<keyword evidence="2" id="KW-1185">Reference proteome</keyword>
<gene>
    <name evidence="1" type="ORF">CQA66_03025</name>
</gene>